<dbReference type="VEuPathDB" id="TrichDB:TRFO_28317"/>
<comment type="caution">
    <text evidence="2">The sequence shown here is derived from an EMBL/GenBank/DDBJ whole genome shotgun (WGS) entry which is preliminary data.</text>
</comment>
<evidence type="ECO:0000313" key="3">
    <source>
        <dbReference type="Proteomes" id="UP000179807"/>
    </source>
</evidence>
<dbReference type="RefSeq" id="XP_068357350.1">
    <property type="nucleotide sequence ID" value="XM_068506104.1"/>
</dbReference>
<dbReference type="EMBL" id="MLAK01000801">
    <property type="protein sequence ID" value="OHT04214.1"/>
    <property type="molecule type" value="Genomic_DNA"/>
</dbReference>
<sequence length="586" mass="68028">MFSSIMTTKKNEFAAEIDGNTPVTTVINLQGLIPRYKQSNSRLVKYFQNPGKCVEIIELLKNTEEKNTIMLINELFKNHSNTVLLAHVHKIPKVIELLVEIIESIQDFRAGIATQIIKYSCELFTEKFFMFVETLPLFFVSIVKNLSKPSVFDLFSHFLSFPPVKMHSYLYGIVYGLLVSMDCSGSSLVLPPAWKSLTNEALAVYKSNLNFDNFLNTSPKSFISLMRIFSSFIKDNRNFLDMEDMESCIDGFSQIIAETIPFFQYSQYFENINDRSLSKNRGTIKDDCLAELINLYSLLPPNESLVGTCFYLIDTPFVGSNLNIAAINYFAKHSSDSIFSSKTEFVKRILFRIFYIPYDLLYQFLPTDDPIHSRLIKDMKPNNLVMQAGLKLIERVVRIEDEKIKNEMKALIMKLILIIWNKSLNENQGIEDFLLIQSFLIQICLRINKKGYGVEKEENKSLNSNRNNSIDSQSSGSDSSEENYESKPKNVKNSQLNDEYEDIMPEDAPIFYQKLYKNVVLPFFEKRIYDRSYQVEIDDEMNEEFENLFEFIYEKDFMAEPFSSDFYQRVYDEEEDEAVDDSENDT</sequence>
<dbReference type="Proteomes" id="UP000179807">
    <property type="component" value="Unassembled WGS sequence"/>
</dbReference>
<feature type="region of interest" description="Disordered" evidence="1">
    <location>
        <begin position="458"/>
        <end position="497"/>
    </location>
</feature>
<name>A0A1J4K3B0_9EUKA</name>
<reference evidence="2" key="1">
    <citation type="submission" date="2016-10" db="EMBL/GenBank/DDBJ databases">
        <authorList>
            <person name="Benchimol M."/>
            <person name="Almeida L.G."/>
            <person name="Vasconcelos A.T."/>
            <person name="Perreira-Neves A."/>
            <person name="Rosa I.A."/>
            <person name="Tasca T."/>
            <person name="Bogo M.R."/>
            <person name="de Souza W."/>
        </authorList>
    </citation>
    <scope>NUCLEOTIDE SEQUENCE [LARGE SCALE GENOMIC DNA]</scope>
    <source>
        <strain evidence="2">K</strain>
    </source>
</reference>
<dbReference type="GeneID" id="94840808"/>
<feature type="compositionally biased region" description="Low complexity" evidence="1">
    <location>
        <begin position="467"/>
        <end position="478"/>
    </location>
</feature>
<organism evidence="2 3">
    <name type="scientific">Tritrichomonas foetus</name>
    <dbReference type="NCBI Taxonomy" id="1144522"/>
    <lineage>
        <taxon>Eukaryota</taxon>
        <taxon>Metamonada</taxon>
        <taxon>Parabasalia</taxon>
        <taxon>Tritrichomonadida</taxon>
        <taxon>Tritrichomonadidae</taxon>
        <taxon>Tritrichomonas</taxon>
    </lineage>
</organism>
<gene>
    <name evidence="2" type="ORF">TRFO_28317</name>
</gene>
<evidence type="ECO:0000256" key="1">
    <source>
        <dbReference type="SAM" id="MobiDB-lite"/>
    </source>
</evidence>
<evidence type="ECO:0000313" key="2">
    <source>
        <dbReference type="EMBL" id="OHT04214.1"/>
    </source>
</evidence>
<protein>
    <submittedName>
        <fullName evidence="2">Uncharacterized protein</fullName>
    </submittedName>
</protein>
<proteinExistence type="predicted"/>
<keyword evidence="3" id="KW-1185">Reference proteome</keyword>
<accession>A0A1J4K3B0</accession>
<dbReference type="AlphaFoldDB" id="A0A1J4K3B0"/>